<name>A0AAN7AC77_9PEZI</name>
<protein>
    <submittedName>
        <fullName evidence="3">Ankyrin repeat-containing domain protein</fullName>
    </submittedName>
</protein>
<organism evidence="3 4">
    <name type="scientific">Podospora australis</name>
    <dbReference type="NCBI Taxonomy" id="1536484"/>
    <lineage>
        <taxon>Eukaryota</taxon>
        <taxon>Fungi</taxon>
        <taxon>Dikarya</taxon>
        <taxon>Ascomycota</taxon>
        <taxon>Pezizomycotina</taxon>
        <taxon>Sordariomycetes</taxon>
        <taxon>Sordariomycetidae</taxon>
        <taxon>Sordariales</taxon>
        <taxon>Podosporaceae</taxon>
        <taxon>Podospora</taxon>
    </lineage>
</organism>
<evidence type="ECO:0000259" key="2">
    <source>
        <dbReference type="Pfam" id="PF26640"/>
    </source>
</evidence>
<feature type="domain" description="DUF8212" evidence="2">
    <location>
        <begin position="239"/>
        <end position="266"/>
    </location>
</feature>
<sequence>MRLLKTKTSRLEFDEFSGREIPLYAILSHTWGPEEVSLQDILSDDDGTYDKIKHRAGYRKILRTRDIAASHGFDYVWIDTCCIDKSSSAELSEAINSMYRWYEESDMCYAYLEDMLFIPIKYSRSYKTGYRNFYEALKPCRWFTRGWTLQELIAPAAVMFYDREWTEIGDKQSLATMLCEITTIPDTILLRQSSPASASVAERMSWASIRETTRPEDLAYCLLGIFDVNMPMLYGEGDKAFIRLQEEIIKASDDHSIFAWSAPLDNLGNGPLATSPAAFLNSGNFVPLDSSNPVVGAITVNNKGVHIKVILHHKPETPILAVLPCMLHEDIGGHDYRLAFGVNLVAAEGQIYERVANTLRVYELNPHKDQPRPTVICIRRRQAARNHCPVAKAAAHGNITVARLQLAKGITTLNRDVLRAASEGGNSDMVELVLNALEKTASLEASELALPIAAQNGHTNLVVLLMRHGVQPGIETLREAVQNGHSGVVSLLLDAGLPPDTEMLQTAAASGHEEVVKALMKSGLPYARSILHTAVENGQEGVVRLLLRKMSKPSAEILRVAAAAGKDSMVQLLLEEGVVPDAVVLEEAVANGHETVAQLLLQKGVQANANTLLTAATHGHEEAVRLLLKRGIRPNLRIVRAALEEGYEEVARVLEDKLRPHQTTMRWAVENDREELVQSQLDKGVEPRPDVLEAAAKTNSDNIVKLLSERGYKVNRTETPLSSRQ</sequence>
<dbReference type="AlphaFoldDB" id="A0AAN7AC77"/>
<proteinExistence type="predicted"/>
<dbReference type="InterPro" id="IPR036770">
    <property type="entry name" value="Ankyrin_rpt-contain_sf"/>
</dbReference>
<comment type="caution">
    <text evidence="3">The sequence shown here is derived from an EMBL/GenBank/DDBJ whole genome shotgun (WGS) entry which is preliminary data.</text>
</comment>
<dbReference type="InterPro" id="IPR058525">
    <property type="entry name" value="DUF8212"/>
</dbReference>
<dbReference type="Pfam" id="PF26640">
    <property type="entry name" value="DUF8212"/>
    <property type="match status" value="1"/>
</dbReference>
<dbReference type="Pfam" id="PF06985">
    <property type="entry name" value="HET"/>
    <property type="match status" value="1"/>
</dbReference>
<dbReference type="Proteomes" id="UP001302126">
    <property type="component" value="Unassembled WGS sequence"/>
</dbReference>
<evidence type="ECO:0000313" key="3">
    <source>
        <dbReference type="EMBL" id="KAK4183261.1"/>
    </source>
</evidence>
<dbReference type="EMBL" id="MU864562">
    <property type="protein sequence ID" value="KAK4183261.1"/>
    <property type="molecule type" value="Genomic_DNA"/>
</dbReference>
<dbReference type="Gene3D" id="1.25.40.20">
    <property type="entry name" value="Ankyrin repeat-containing domain"/>
    <property type="match status" value="2"/>
</dbReference>
<dbReference type="Pfam" id="PF12796">
    <property type="entry name" value="Ank_2"/>
    <property type="match status" value="2"/>
</dbReference>
<dbReference type="InterPro" id="IPR010730">
    <property type="entry name" value="HET"/>
</dbReference>
<feature type="domain" description="Heterokaryon incompatibility" evidence="1">
    <location>
        <begin position="24"/>
        <end position="113"/>
    </location>
</feature>
<dbReference type="SUPFAM" id="SSF48403">
    <property type="entry name" value="Ankyrin repeat"/>
    <property type="match status" value="1"/>
</dbReference>
<dbReference type="PANTHER" id="PTHR10622">
    <property type="entry name" value="HET DOMAIN-CONTAINING PROTEIN"/>
    <property type="match status" value="1"/>
</dbReference>
<evidence type="ECO:0000313" key="4">
    <source>
        <dbReference type="Proteomes" id="UP001302126"/>
    </source>
</evidence>
<gene>
    <name evidence="3" type="ORF">QBC35DRAFT_119663</name>
</gene>
<evidence type="ECO:0000259" key="1">
    <source>
        <dbReference type="Pfam" id="PF06985"/>
    </source>
</evidence>
<keyword evidence="4" id="KW-1185">Reference proteome</keyword>
<dbReference type="SMART" id="SM00248">
    <property type="entry name" value="ANK"/>
    <property type="match status" value="5"/>
</dbReference>
<dbReference type="InterPro" id="IPR002110">
    <property type="entry name" value="Ankyrin_rpt"/>
</dbReference>
<reference evidence="3" key="2">
    <citation type="submission" date="2023-05" db="EMBL/GenBank/DDBJ databases">
        <authorList>
            <consortium name="Lawrence Berkeley National Laboratory"/>
            <person name="Steindorff A."/>
            <person name="Hensen N."/>
            <person name="Bonometti L."/>
            <person name="Westerberg I."/>
            <person name="Brannstrom I.O."/>
            <person name="Guillou S."/>
            <person name="Cros-Aarteil S."/>
            <person name="Calhoun S."/>
            <person name="Haridas S."/>
            <person name="Kuo A."/>
            <person name="Mondo S."/>
            <person name="Pangilinan J."/>
            <person name="Riley R."/>
            <person name="Labutti K."/>
            <person name="Andreopoulos B."/>
            <person name="Lipzen A."/>
            <person name="Chen C."/>
            <person name="Yanf M."/>
            <person name="Daum C."/>
            <person name="Ng V."/>
            <person name="Clum A."/>
            <person name="Ohm R."/>
            <person name="Martin F."/>
            <person name="Silar P."/>
            <person name="Natvig D."/>
            <person name="Lalanne C."/>
            <person name="Gautier V."/>
            <person name="Ament-Velasquez S.L."/>
            <person name="Kruys A."/>
            <person name="Hutchinson M.I."/>
            <person name="Powell A.J."/>
            <person name="Barry K."/>
            <person name="Miller A.N."/>
            <person name="Grigoriev I.V."/>
            <person name="Debuchy R."/>
            <person name="Gladieux P."/>
            <person name="Thoren M.H."/>
            <person name="Johannesson H."/>
        </authorList>
    </citation>
    <scope>NUCLEOTIDE SEQUENCE</scope>
    <source>
        <strain evidence="3">PSN309</strain>
    </source>
</reference>
<accession>A0AAN7AC77</accession>
<reference evidence="3" key="1">
    <citation type="journal article" date="2023" name="Mol. Phylogenet. Evol.">
        <title>Genome-scale phylogeny and comparative genomics of the fungal order Sordariales.</title>
        <authorList>
            <person name="Hensen N."/>
            <person name="Bonometti L."/>
            <person name="Westerberg I."/>
            <person name="Brannstrom I.O."/>
            <person name="Guillou S."/>
            <person name="Cros-Aarteil S."/>
            <person name="Calhoun S."/>
            <person name="Haridas S."/>
            <person name="Kuo A."/>
            <person name="Mondo S."/>
            <person name="Pangilinan J."/>
            <person name="Riley R."/>
            <person name="LaButti K."/>
            <person name="Andreopoulos B."/>
            <person name="Lipzen A."/>
            <person name="Chen C."/>
            <person name="Yan M."/>
            <person name="Daum C."/>
            <person name="Ng V."/>
            <person name="Clum A."/>
            <person name="Steindorff A."/>
            <person name="Ohm R.A."/>
            <person name="Martin F."/>
            <person name="Silar P."/>
            <person name="Natvig D.O."/>
            <person name="Lalanne C."/>
            <person name="Gautier V."/>
            <person name="Ament-Velasquez S.L."/>
            <person name="Kruys A."/>
            <person name="Hutchinson M.I."/>
            <person name="Powell A.J."/>
            <person name="Barry K."/>
            <person name="Miller A.N."/>
            <person name="Grigoriev I.V."/>
            <person name="Debuchy R."/>
            <person name="Gladieux P."/>
            <person name="Hiltunen Thoren M."/>
            <person name="Johannesson H."/>
        </authorList>
    </citation>
    <scope>NUCLEOTIDE SEQUENCE</scope>
    <source>
        <strain evidence="3">PSN309</strain>
    </source>
</reference>
<dbReference type="PANTHER" id="PTHR10622:SF12">
    <property type="entry name" value="HET DOMAIN-CONTAINING PROTEIN"/>
    <property type="match status" value="1"/>
</dbReference>